<dbReference type="EMBL" id="OU963866">
    <property type="protein sequence ID" value="CAH0390604.1"/>
    <property type="molecule type" value="Genomic_DNA"/>
</dbReference>
<gene>
    <name evidence="3" type="ORF">BEMITA_LOCUS9309</name>
</gene>
<evidence type="ECO:0008006" key="5">
    <source>
        <dbReference type="Google" id="ProtNLM"/>
    </source>
</evidence>
<dbReference type="Proteomes" id="UP001152759">
    <property type="component" value="Chromosome 5"/>
</dbReference>
<feature type="coiled-coil region" evidence="1">
    <location>
        <begin position="18"/>
        <end position="67"/>
    </location>
</feature>
<sequence>MDKNELAKFFEQMRIDLRNDLKTEIEQQTSVLKNAITEIREQQDKQYQDLKSENENLKIALEKQKEIVSAMNRLNNVVIYGIPENTREDRDTLVNKIKIAFTENLKIVINNSDINWVRRLGKPHKNPRPILLSLTTNLKKWQILESGPKLKGSDLFLSDDLSPEERQKRKYLDDVRKLEISKGAKCQWKSGKLIINGELKPFDDLKKKYGDHVPAIPTEEHQDDNHVPENGESMRKRKREEKKPPKTATNHTNLKHAVPKFPGFKDKWK</sequence>
<dbReference type="Gene3D" id="3.30.70.1820">
    <property type="entry name" value="L1 transposable element, RRM domain"/>
    <property type="match status" value="1"/>
</dbReference>
<name>A0A9P0AFC1_BEMTA</name>
<reference evidence="3" key="1">
    <citation type="submission" date="2021-12" db="EMBL/GenBank/DDBJ databases">
        <authorList>
            <person name="King R."/>
        </authorList>
    </citation>
    <scope>NUCLEOTIDE SEQUENCE</scope>
</reference>
<feature type="region of interest" description="Disordered" evidence="2">
    <location>
        <begin position="215"/>
        <end position="269"/>
    </location>
</feature>
<evidence type="ECO:0000256" key="1">
    <source>
        <dbReference type="SAM" id="Coils"/>
    </source>
</evidence>
<proteinExistence type="predicted"/>
<feature type="compositionally biased region" description="Basic and acidic residues" evidence="2">
    <location>
        <begin position="218"/>
        <end position="234"/>
    </location>
</feature>
<organism evidence="3 4">
    <name type="scientific">Bemisia tabaci</name>
    <name type="common">Sweetpotato whitefly</name>
    <name type="synonym">Aleurodes tabaci</name>
    <dbReference type="NCBI Taxonomy" id="7038"/>
    <lineage>
        <taxon>Eukaryota</taxon>
        <taxon>Metazoa</taxon>
        <taxon>Ecdysozoa</taxon>
        <taxon>Arthropoda</taxon>
        <taxon>Hexapoda</taxon>
        <taxon>Insecta</taxon>
        <taxon>Pterygota</taxon>
        <taxon>Neoptera</taxon>
        <taxon>Paraneoptera</taxon>
        <taxon>Hemiptera</taxon>
        <taxon>Sternorrhyncha</taxon>
        <taxon>Aleyrodoidea</taxon>
        <taxon>Aleyrodidae</taxon>
        <taxon>Aleyrodinae</taxon>
        <taxon>Bemisia</taxon>
    </lineage>
</organism>
<protein>
    <recommendedName>
        <fullName evidence="5">Endonuclease-reverse transcriptase</fullName>
    </recommendedName>
</protein>
<keyword evidence="1" id="KW-0175">Coiled coil</keyword>
<keyword evidence="4" id="KW-1185">Reference proteome</keyword>
<accession>A0A9P0AFC1</accession>
<evidence type="ECO:0000313" key="4">
    <source>
        <dbReference type="Proteomes" id="UP001152759"/>
    </source>
</evidence>
<evidence type="ECO:0000313" key="3">
    <source>
        <dbReference type="EMBL" id="CAH0390604.1"/>
    </source>
</evidence>
<evidence type="ECO:0000256" key="2">
    <source>
        <dbReference type="SAM" id="MobiDB-lite"/>
    </source>
</evidence>
<dbReference type="AlphaFoldDB" id="A0A9P0AFC1"/>